<name>A0ABQ4Z7G0_9ASTR</name>
<comment type="caution">
    <text evidence="1">The sequence shown here is derived from an EMBL/GenBank/DDBJ whole genome shotgun (WGS) entry which is preliminary data.</text>
</comment>
<evidence type="ECO:0000313" key="2">
    <source>
        <dbReference type="Proteomes" id="UP001151760"/>
    </source>
</evidence>
<evidence type="ECO:0008006" key="3">
    <source>
        <dbReference type="Google" id="ProtNLM"/>
    </source>
</evidence>
<reference evidence="1" key="2">
    <citation type="submission" date="2022-01" db="EMBL/GenBank/DDBJ databases">
        <authorList>
            <person name="Yamashiro T."/>
            <person name="Shiraishi A."/>
            <person name="Satake H."/>
            <person name="Nakayama K."/>
        </authorList>
    </citation>
    <scope>NUCLEOTIDE SEQUENCE</scope>
</reference>
<gene>
    <name evidence="1" type="ORF">Tco_0751628</name>
</gene>
<dbReference type="Proteomes" id="UP001151760">
    <property type="component" value="Unassembled WGS sequence"/>
</dbReference>
<keyword evidence="2" id="KW-1185">Reference proteome</keyword>
<accession>A0ABQ4Z7G0</accession>
<organism evidence="1 2">
    <name type="scientific">Tanacetum coccineum</name>
    <dbReference type="NCBI Taxonomy" id="301880"/>
    <lineage>
        <taxon>Eukaryota</taxon>
        <taxon>Viridiplantae</taxon>
        <taxon>Streptophyta</taxon>
        <taxon>Embryophyta</taxon>
        <taxon>Tracheophyta</taxon>
        <taxon>Spermatophyta</taxon>
        <taxon>Magnoliopsida</taxon>
        <taxon>eudicotyledons</taxon>
        <taxon>Gunneridae</taxon>
        <taxon>Pentapetalae</taxon>
        <taxon>asterids</taxon>
        <taxon>campanulids</taxon>
        <taxon>Asterales</taxon>
        <taxon>Asteraceae</taxon>
        <taxon>Asteroideae</taxon>
        <taxon>Anthemideae</taxon>
        <taxon>Anthemidinae</taxon>
        <taxon>Tanacetum</taxon>
    </lineage>
</organism>
<protein>
    <recommendedName>
        <fullName evidence="3">NADPH-dependent FMN reductase-like domain-containing protein</fullName>
    </recommendedName>
</protein>
<evidence type="ECO:0000313" key="1">
    <source>
        <dbReference type="EMBL" id="GJS85087.1"/>
    </source>
</evidence>
<sequence length="137" mass="15105">MLWEPLPKDVVGASTQRCGGSIYPKMLWMPHGKWRVRRSGAQGCKAWRPSCIAWSGGQGWWSGGQDVGVVPNGVAWGKKADRCVIIVTPSYNRTFANMGWVVRADAFVKSCDAIVSWVVTASRVNCDAVSRHCRHNS</sequence>
<reference evidence="1" key="1">
    <citation type="journal article" date="2022" name="Int. J. Mol. Sci.">
        <title>Draft Genome of Tanacetum Coccineum: Genomic Comparison of Closely Related Tanacetum-Family Plants.</title>
        <authorList>
            <person name="Yamashiro T."/>
            <person name="Shiraishi A."/>
            <person name="Nakayama K."/>
            <person name="Satake H."/>
        </authorList>
    </citation>
    <scope>NUCLEOTIDE SEQUENCE</scope>
</reference>
<dbReference type="EMBL" id="BQNB010011024">
    <property type="protein sequence ID" value="GJS85087.1"/>
    <property type="molecule type" value="Genomic_DNA"/>
</dbReference>
<proteinExistence type="predicted"/>